<dbReference type="SUPFAM" id="SSF82866">
    <property type="entry name" value="Multidrug efflux transporter AcrB transmembrane domain"/>
    <property type="match status" value="1"/>
</dbReference>
<proteinExistence type="inferred from homology"/>
<dbReference type="PANTHER" id="PTHR30081">
    <property type="entry name" value="PROTEIN-EXPORT MEMBRANE PROTEIN SEC"/>
    <property type="match status" value="1"/>
</dbReference>
<evidence type="ECO:0000256" key="9">
    <source>
        <dbReference type="ARBA" id="ARBA00023136"/>
    </source>
</evidence>
<dbReference type="AlphaFoldDB" id="A0A977KZ37"/>
<keyword evidence="2 10" id="KW-0813">Transport</keyword>
<gene>
    <name evidence="10 12" type="primary">secF</name>
    <name evidence="12" type="ORF">KA717_07530</name>
</gene>
<keyword evidence="3 10" id="KW-1003">Cell membrane</keyword>
<dbReference type="Pfam" id="PF02355">
    <property type="entry name" value="SecD_SecF_C"/>
    <property type="match status" value="1"/>
</dbReference>
<evidence type="ECO:0000256" key="8">
    <source>
        <dbReference type="ARBA" id="ARBA00023010"/>
    </source>
</evidence>
<dbReference type="PRINTS" id="PR01755">
    <property type="entry name" value="SECFTRNLCASE"/>
</dbReference>
<accession>A0A977KZ37</accession>
<dbReference type="Gene3D" id="1.20.1640.10">
    <property type="entry name" value="Multidrug efflux transporter AcrB transmembrane domain"/>
    <property type="match status" value="1"/>
</dbReference>
<evidence type="ECO:0000256" key="7">
    <source>
        <dbReference type="ARBA" id="ARBA00022989"/>
    </source>
</evidence>
<evidence type="ECO:0000256" key="5">
    <source>
        <dbReference type="ARBA" id="ARBA00022692"/>
    </source>
</evidence>
<evidence type="ECO:0000256" key="4">
    <source>
        <dbReference type="ARBA" id="ARBA00022519"/>
    </source>
</evidence>
<dbReference type="InterPro" id="IPR022646">
    <property type="entry name" value="SecD/SecF_CS"/>
</dbReference>
<comment type="similarity">
    <text evidence="10">Belongs to the SecD/SecF family. SecF subfamily.</text>
</comment>
<feature type="transmembrane region" description="Helical" evidence="10">
    <location>
        <begin position="271"/>
        <end position="298"/>
    </location>
</feature>
<dbReference type="PANTHER" id="PTHR30081:SF8">
    <property type="entry name" value="PROTEIN TRANSLOCASE SUBUNIT SECF"/>
    <property type="match status" value="1"/>
</dbReference>
<feature type="transmembrane region" description="Helical" evidence="10">
    <location>
        <begin position="165"/>
        <end position="190"/>
    </location>
</feature>
<protein>
    <recommendedName>
        <fullName evidence="10">Protein-export membrane protein SecF</fullName>
    </recommendedName>
</protein>
<dbReference type="Proteomes" id="UP001065613">
    <property type="component" value="Chromosome"/>
</dbReference>
<sequence length="309" mass="34333">MKLNVIKWERFWWSFSAILTVLGIIAMIISWNVYGSPLKPGLDFIGGTRIQLQLQCATQKNCPKPIEIAEVRDALDSEGLGNSNLQVIENYTLSIRSKTLDGDERNQVQNVLNEKIGKFNPETIQIDTVGPTVGKELFTSGLLAVILSFVGIIVYLTFRFKLDYAFWAIVALFHDVFITVGVFAFLGLVAGVEVDSLFLVALLTIIGFSVNDTVVIYDRIRENTEKHPDLSVDEIVESSVDQTLTRSINTTLTVLLPLVSIFLFGGETLKFFALALIVGFVSGAYSSIFIASTSLAWWRDRTAHKKVTV</sequence>
<feature type="transmembrane region" description="Helical" evidence="10">
    <location>
        <begin position="196"/>
        <end position="217"/>
    </location>
</feature>
<dbReference type="Pfam" id="PF07549">
    <property type="entry name" value="Sec_GG"/>
    <property type="match status" value="1"/>
</dbReference>
<evidence type="ECO:0000313" key="12">
    <source>
        <dbReference type="EMBL" id="UXE62596.1"/>
    </source>
</evidence>
<dbReference type="InterPro" id="IPR005665">
    <property type="entry name" value="SecF_bac"/>
</dbReference>
<keyword evidence="7 10" id="KW-1133">Transmembrane helix</keyword>
<evidence type="ECO:0000256" key="1">
    <source>
        <dbReference type="ARBA" id="ARBA00004651"/>
    </source>
</evidence>
<keyword evidence="4" id="KW-0997">Cell inner membrane</keyword>
<comment type="subcellular location">
    <subcellularLocation>
        <location evidence="1 10">Cell membrane</location>
        <topology evidence="1 10">Multi-pass membrane protein</topology>
    </subcellularLocation>
</comment>
<dbReference type="GO" id="GO:0006605">
    <property type="term" value="P:protein targeting"/>
    <property type="evidence" value="ECO:0007669"/>
    <property type="project" value="UniProtKB-UniRule"/>
</dbReference>
<dbReference type="GO" id="GO:0005886">
    <property type="term" value="C:plasma membrane"/>
    <property type="evidence" value="ECO:0007669"/>
    <property type="project" value="UniProtKB-SubCell"/>
</dbReference>
<dbReference type="HAMAP" id="MF_01464_B">
    <property type="entry name" value="SecF_B"/>
    <property type="match status" value="1"/>
</dbReference>
<evidence type="ECO:0000256" key="2">
    <source>
        <dbReference type="ARBA" id="ARBA00022448"/>
    </source>
</evidence>
<organism evidence="12">
    <name type="scientific">Woronichinia naegeliana WA131</name>
    <dbReference type="NCBI Taxonomy" id="2824559"/>
    <lineage>
        <taxon>Bacteria</taxon>
        <taxon>Bacillati</taxon>
        <taxon>Cyanobacteriota</taxon>
        <taxon>Cyanophyceae</taxon>
        <taxon>Synechococcales</taxon>
        <taxon>Coelosphaeriaceae</taxon>
        <taxon>Woronichinia</taxon>
    </lineage>
</organism>
<keyword evidence="5 10" id="KW-0812">Transmembrane</keyword>
<keyword evidence="6 10" id="KW-0653">Protein transport</keyword>
<feature type="transmembrane region" description="Helical" evidence="10">
    <location>
        <begin position="12"/>
        <end position="34"/>
    </location>
</feature>
<dbReference type="EMBL" id="CP073041">
    <property type="protein sequence ID" value="UXE62596.1"/>
    <property type="molecule type" value="Genomic_DNA"/>
</dbReference>
<dbReference type="NCBIfam" id="TIGR00916">
    <property type="entry name" value="2A0604s01"/>
    <property type="match status" value="1"/>
</dbReference>
<evidence type="ECO:0000259" key="11">
    <source>
        <dbReference type="Pfam" id="PF02355"/>
    </source>
</evidence>
<dbReference type="InterPro" id="IPR022813">
    <property type="entry name" value="SecD/SecF_arch_bac"/>
</dbReference>
<dbReference type="InterPro" id="IPR022645">
    <property type="entry name" value="SecD/SecF_bac"/>
</dbReference>
<evidence type="ECO:0000256" key="3">
    <source>
        <dbReference type="ARBA" id="ARBA00022475"/>
    </source>
</evidence>
<dbReference type="NCBIfam" id="TIGR00966">
    <property type="entry name" value="transloc_SecF"/>
    <property type="match status" value="1"/>
</dbReference>
<evidence type="ECO:0000256" key="6">
    <source>
        <dbReference type="ARBA" id="ARBA00022927"/>
    </source>
</evidence>
<comment type="function">
    <text evidence="10">Part of the Sec protein translocase complex. Interacts with the SecYEG preprotein conducting channel. SecDF uses the proton motive force (PMF) to complete protein translocation after the ATP-dependent function of SecA.</text>
</comment>
<feature type="transmembrane region" description="Helical" evidence="10">
    <location>
        <begin position="248"/>
        <end position="265"/>
    </location>
</feature>
<dbReference type="InterPro" id="IPR055344">
    <property type="entry name" value="SecD_SecF_C_bact"/>
</dbReference>
<dbReference type="GO" id="GO:0043952">
    <property type="term" value="P:protein transport by the Sec complex"/>
    <property type="evidence" value="ECO:0007669"/>
    <property type="project" value="UniProtKB-UniRule"/>
</dbReference>
<dbReference type="GO" id="GO:0065002">
    <property type="term" value="P:intracellular protein transmembrane transport"/>
    <property type="evidence" value="ECO:0007669"/>
    <property type="project" value="UniProtKB-UniRule"/>
</dbReference>
<evidence type="ECO:0000256" key="10">
    <source>
        <dbReference type="HAMAP-Rule" id="MF_01464"/>
    </source>
</evidence>
<keyword evidence="8 10" id="KW-0811">Translocation</keyword>
<feature type="transmembrane region" description="Helical" evidence="10">
    <location>
        <begin position="137"/>
        <end position="158"/>
    </location>
</feature>
<dbReference type="InterPro" id="IPR048634">
    <property type="entry name" value="SecD_SecF_C"/>
</dbReference>
<dbReference type="GO" id="GO:0015450">
    <property type="term" value="F:protein-transporting ATPase activity"/>
    <property type="evidence" value="ECO:0007669"/>
    <property type="project" value="InterPro"/>
</dbReference>
<name>A0A977KZ37_9CYAN</name>
<reference evidence="12" key="1">
    <citation type="submission" date="2021-04" db="EMBL/GenBank/DDBJ databases">
        <title>Genome sequence of Woronichinia naegeliana from Washington state freshwater lake bloom.</title>
        <authorList>
            <person name="Dreher T.W."/>
        </authorList>
    </citation>
    <scope>NUCLEOTIDE SEQUENCE</scope>
    <source>
        <strain evidence="12">WA131</strain>
    </source>
</reference>
<dbReference type="KEGG" id="wna:KA717_07530"/>
<dbReference type="FunFam" id="1.20.1640.10:FF:000055">
    <property type="entry name" value="Protein-export membrane protein SecF"/>
    <property type="match status" value="1"/>
</dbReference>
<comment type="subunit">
    <text evidence="10">Forms a complex with SecD. Part of the essential Sec protein translocation apparatus which comprises SecA, SecYEG and auxiliary proteins SecDF. Other proteins may also be involved.</text>
</comment>
<comment type="function">
    <text evidence="10">Probably participates in protein translocation into and across both the cytoplasmic and thylakoid membranes in cyanobacterial cells.</text>
</comment>
<keyword evidence="9 10" id="KW-0472">Membrane</keyword>
<feature type="domain" description="Protein export membrane protein SecD/SecF C-terminal" evidence="11">
    <location>
        <begin position="113"/>
        <end position="300"/>
    </location>
</feature>